<dbReference type="VEuPathDB" id="FungiDB:GGTG_10327"/>
<evidence type="ECO:0000313" key="2">
    <source>
        <dbReference type="EMBL" id="EJT73489.1"/>
    </source>
</evidence>
<dbReference type="Proteomes" id="UP000006039">
    <property type="component" value="Unassembled WGS sequence"/>
</dbReference>
<reference evidence="4" key="1">
    <citation type="submission" date="2010-07" db="EMBL/GenBank/DDBJ databases">
        <title>The genome sequence of Gaeumannomyces graminis var. tritici strain R3-111a-1.</title>
        <authorList>
            <consortium name="The Broad Institute Genome Sequencing Platform"/>
            <person name="Ma L.-J."/>
            <person name="Dead R."/>
            <person name="Young S."/>
            <person name="Zeng Q."/>
            <person name="Koehrsen M."/>
            <person name="Alvarado L."/>
            <person name="Berlin A."/>
            <person name="Chapman S.B."/>
            <person name="Chen Z."/>
            <person name="Freedman E."/>
            <person name="Gellesch M."/>
            <person name="Goldberg J."/>
            <person name="Griggs A."/>
            <person name="Gujja S."/>
            <person name="Heilman E.R."/>
            <person name="Heiman D."/>
            <person name="Hepburn T."/>
            <person name="Howarth C."/>
            <person name="Jen D."/>
            <person name="Larson L."/>
            <person name="Mehta T."/>
            <person name="Neiman D."/>
            <person name="Pearson M."/>
            <person name="Roberts A."/>
            <person name="Saif S."/>
            <person name="Shea T."/>
            <person name="Shenoy N."/>
            <person name="Sisk P."/>
            <person name="Stolte C."/>
            <person name="Sykes S."/>
            <person name="Walk T."/>
            <person name="White J."/>
            <person name="Yandava C."/>
            <person name="Haas B."/>
            <person name="Nusbaum C."/>
            <person name="Birren B."/>
        </authorList>
    </citation>
    <scope>NUCLEOTIDE SEQUENCE [LARGE SCALE GENOMIC DNA]</scope>
    <source>
        <strain evidence="4">R3-111a-1</strain>
    </source>
</reference>
<evidence type="ECO:0000256" key="1">
    <source>
        <dbReference type="SAM" id="MobiDB-lite"/>
    </source>
</evidence>
<reference evidence="3" key="5">
    <citation type="submission" date="2018-04" db="UniProtKB">
        <authorList>
            <consortium name="EnsemblFungi"/>
        </authorList>
    </citation>
    <scope>IDENTIFICATION</scope>
    <source>
        <strain evidence="3">R3-111a-1</strain>
    </source>
</reference>
<keyword evidence="4" id="KW-1185">Reference proteome</keyword>
<dbReference type="RefSeq" id="XP_009226463.1">
    <property type="nucleotide sequence ID" value="XM_009228199.1"/>
</dbReference>
<reference evidence="2" key="3">
    <citation type="submission" date="2010-09" db="EMBL/GenBank/DDBJ databases">
        <title>Annotation of Gaeumannomyces graminis var. tritici R3-111a-1.</title>
        <authorList>
            <consortium name="The Broad Institute Genome Sequencing Platform"/>
            <person name="Ma L.-J."/>
            <person name="Dead R."/>
            <person name="Young S.K."/>
            <person name="Zeng Q."/>
            <person name="Gargeya S."/>
            <person name="Fitzgerald M."/>
            <person name="Haas B."/>
            <person name="Abouelleil A."/>
            <person name="Alvarado L."/>
            <person name="Arachchi H.M."/>
            <person name="Berlin A."/>
            <person name="Brown A."/>
            <person name="Chapman S.B."/>
            <person name="Chen Z."/>
            <person name="Dunbar C."/>
            <person name="Freedman E."/>
            <person name="Gearin G."/>
            <person name="Gellesch M."/>
            <person name="Goldberg J."/>
            <person name="Griggs A."/>
            <person name="Gujja S."/>
            <person name="Heiman D."/>
            <person name="Howarth C."/>
            <person name="Larson L."/>
            <person name="Lui A."/>
            <person name="MacDonald P.J.P."/>
            <person name="Mehta T."/>
            <person name="Montmayeur A."/>
            <person name="Murphy C."/>
            <person name="Neiman D."/>
            <person name="Pearson M."/>
            <person name="Priest M."/>
            <person name="Roberts A."/>
            <person name="Saif S."/>
            <person name="Shea T."/>
            <person name="Shenoy N."/>
            <person name="Sisk P."/>
            <person name="Stolte C."/>
            <person name="Sykes S."/>
            <person name="Yandava C."/>
            <person name="Wortman J."/>
            <person name="Nusbaum C."/>
            <person name="Birren B."/>
        </authorList>
    </citation>
    <scope>NUCLEOTIDE SEQUENCE</scope>
    <source>
        <strain evidence="2">R3-111a-1</strain>
    </source>
</reference>
<dbReference type="AlphaFoldDB" id="J3PA03"/>
<proteinExistence type="predicted"/>
<accession>J3PA03</accession>
<sequence length="128" mass="14915">MSRPVRGSLLPVPALSWARRKKMWDDVKERAGTERERLAALGDEKRFRAPRRAHPPSLPPHPHDTHPWLGWRGPIRSLAWSHCRGQHPSSVQSWCYWPWKCRGVFWPKVIIPDDAVRIWQFAVSTAVN</sequence>
<dbReference type="GeneID" id="20350785"/>
<gene>
    <name evidence="3" type="primary">20350785</name>
    <name evidence="2" type="ORF">GGTG_10327</name>
</gene>
<protein>
    <submittedName>
        <fullName evidence="2 3">Uncharacterized protein</fullName>
    </submittedName>
</protein>
<evidence type="ECO:0000313" key="3">
    <source>
        <dbReference type="EnsemblFungi" id="EJT73489"/>
    </source>
</evidence>
<dbReference type="EnsemblFungi" id="EJT73489">
    <property type="protein sequence ID" value="EJT73489"/>
    <property type="gene ID" value="GGTG_10327"/>
</dbReference>
<evidence type="ECO:0000313" key="4">
    <source>
        <dbReference type="Proteomes" id="UP000006039"/>
    </source>
</evidence>
<dbReference type="HOGENOM" id="CLU_1959732_0_0_1"/>
<reference evidence="3" key="4">
    <citation type="journal article" date="2015" name="G3 (Bethesda)">
        <title>Genome sequences of three phytopathogenic species of the Magnaporthaceae family of fungi.</title>
        <authorList>
            <person name="Okagaki L.H."/>
            <person name="Nunes C.C."/>
            <person name="Sailsbery J."/>
            <person name="Clay B."/>
            <person name="Brown D."/>
            <person name="John T."/>
            <person name="Oh Y."/>
            <person name="Young N."/>
            <person name="Fitzgerald M."/>
            <person name="Haas B.J."/>
            <person name="Zeng Q."/>
            <person name="Young S."/>
            <person name="Adiconis X."/>
            <person name="Fan L."/>
            <person name="Levin J.Z."/>
            <person name="Mitchell T.K."/>
            <person name="Okubara P.A."/>
            <person name="Farman M.L."/>
            <person name="Kohn L.M."/>
            <person name="Birren B."/>
            <person name="Ma L.-J."/>
            <person name="Dean R.A."/>
        </authorList>
    </citation>
    <scope>NUCLEOTIDE SEQUENCE</scope>
    <source>
        <strain evidence="3">R3-111a-1</strain>
    </source>
</reference>
<organism evidence="2">
    <name type="scientific">Gaeumannomyces tritici (strain R3-111a-1)</name>
    <name type="common">Wheat and barley take-all root rot fungus</name>
    <name type="synonym">Gaeumannomyces graminis var. tritici</name>
    <dbReference type="NCBI Taxonomy" id="644352"/>
    <lineage>
        <taxon>Eukaryota</taxon>
        <taxon>Fungi</taxon>
        <taxon>Dikarya</taxon>
        <taxon>Ascomycota</taxon>
        <taxon>Pezizomycotina</taxon>
        <taxon>Sordariomycetes</taxon>
        <taxon>Sordariomycetidae</taxon>
        <taxon>Magnaporthales</taxon>
        <taxon>Magnaporthaceae</taxon>
        <taxon>Gaeumannomyces</taxon>
    </lineage>
</organism>
<feature type="region of interest" description="Disordered" evidence="1">
    <location>
        <begin position="45"/>
        <end position="65"/>
    </location>
</feature>
<dbReference type="EMBL" id="GL385399">
    <property type="protein sequence ID" value="EJT73489.1"/>
    <property type="molecule type" value="Genomic_DNA"/>
</dbReference>
<reference evidence="2" key="2">
    <citation type="submission" date="2010-07" db="EMBL/GenBank/DDBJ databases">
        <authorList>
            <consortium name="The Broad Institute Genome Sequencing Platform"/>
            <consortium name="Broad Institute Genome Sequencing Center for Infectious Disease"/>
            <person name="Ma L.-J."/>
            <person name="Dead R."/>
            <person name="Young S."/>
            <person name="Zeng Q."/>
            <person name="Koehrsen M."/>
            <person name="Alvarado L."/>
            <person name="Berlin A."/>
            <person name="Chapman S.B."/>
            <person name="Chen Z."/>
            <person name="Freedman E."/>
            <person name="Gellesch M."/>
            <person name="Goldberg J."/>
            <person name="Griggs A."/>
            <person name="Gujja S."/>
            <person name="Heilman E.R."/>
            <person name="Heiman D."/>
            <person name="Hepburn T."/>
            <person name="Howarth C."/>
            <person name="Jen D."/>
            <person name="Larson L."/>
            <person name="Mehta T."/>
            <person name="Neiman D."/>
            <person name="Pearson M."/>
            <person name="Roberts A."/>
            <person name="Saif S."/>
            <person name="Shea T."/>
            <person name="Shenoy N."/>
            <person name="Sisk P."/>
            <person name="Stolte C."/>
            <person name="Sykes S."/>
            <person name="Walk T."/>
            <person name="White J."/>
            <person name="Yandava C."/>
            <person name="Haas B."/>
            <person name="Nusbaum C."/>
            <person name="Birren B."/>
        </authorList>
    </citation>
    <scope>NUCLEOTIDE SEQUENCE</scope>
    <source>
        <strain evidence="2">R3-111a-1</strain>
    </source>
</reference>
<name>J3PA03_GAET3</name>